<accession>A0ABR2A6U6</accession>
<sequence>MNEQHKVMTLIAFLNCKIYLKKAELHLNEVVGVEVMEIGINIELLEGMNRSQSTFESGSQNLLEAIVTTVCYSSKDIKEKPPIISIDDKEGESILHITHDMDSHLLLQFTNVLL</sequence>
<protein>
    <submittedName>
        <fullName evidence="1">Uncharacterized protein</fullName>
    </submittedName>
</protein>
<reference evidence="1 2" key="1">
    <citation type="journal article" date="2024" name="G3 (Bethesda)">
        <title>Genome assembly of Hibiscus sabdariffa L. provides insights into metabolisms of medicinal natural products.</title>
        <authorList>
            <person name="Kim T."/>
        </authorList>
    </citation>
    <scope>NUCLEOTIDE SEQUENCE [LARGE SCALE GENOMIC DNA]</scope>
    <source>
        <strain evidence="1">TK-2024</strain>
        <tissue evidence="1">Old leaves</tissue>
    </source>
</reference>
<dbReference type="Proteomes" id="UP001472677">
    <property type="component" value="Unassembled WGS sequence"/>
</dbReference>
<proteinExistence type="predicted"/>
<comment type="caution">
    <text evidence="1">The sequence shown here is derived from an EMBL/GenBank/DDBJ whole genome shotgun (WGS) entry which is preliminary data.</text>
</comment>
<gene>
    <name evidence="1" type="ORF">V6N12_031573</name>
</gene>
<keyword evidence="2" id="KW-1185">Reference proteome</keyword>
<evidence type="ECO:0000313" key="2">
    <source>
        <dbReference type="Proteomes" id="UP001472677"/>
    </source>
</evidence>
<dbReference type="EMBL" id="JBBPBM010001004">
    <property type="protein sequence ID" value="KAK8488447.1"/>
    <property type="molecule type" value="Genomic_DNA"/>
</dbReference>
<evidence type="ECO:0000313" key="1">
    <source>
        <dbReference type="EMBL" id="KAK8488447.1"/>
    </source>
</evidence>
<name>A0ABR2A6U6_9ROSI</name>
<organism evidence="1 2">
    <name type="scientific">Hibiscus sabdariffa</name>
    <name type="common">roselle</name>
    <dbReference type="NCBI Taxonomy" id="183260"/>
    <lineage>
        <taxon>Eukaryota</taxon>
        <taxon>Viridiplantae</taxon>
        <taxon>Streptophyta</taxon>
        <taxon>Embryophyta</taxon>
        <taxon>Tracheophyta</taxon>
        <taxon>Spermatophyta</taxon>
        <taxon>Magnoliopsida</taxon>
        <taxon>eudicotyledons</taxon>
        <taxon>Gunneridae</taxon>
        <taxon>Pentapetalae</taxon>
        <taxon>rosids</taxon>
        <taxon>malvids</taxon>
        <taxon>Malvales</taxon>
        <taxon>Malvaceae</taxon>
        <taxon>Malvoideae</taxon>
        <taxon>Hibiscus</taxon>
    </lineage>
</organism>